<evidence type="ECO:0000313" key="7">
    <source>
        <dbReference type="Proteomes" id="UP000766486"/>
    </source>
</evidence>
<evidence type="ECO:0000313" key="6">
    <source>
        <dbReference type="EMBL" id="VUC30489.1"/>
    </source>
</evidence>
<proteinExistence type="predicted"/>
<keyword evidence="2" id="KW-0862">Zinc</keyword>
<evidence type="ECO:0000256" key="5">
    <source>
        <dbReference type="ARBA" id="ARBA00023242"/>
    </source>
</evidence>
<comment type="caution">
    <text evidence="6">The sequence shown here is derived from an EMBL/GenBank/DDBJ whole genome shotgun (WGS) entry which is preliminary data.</text>
</comment>
<evidence type="ECO:0000256" key="3">
    <source>
        <dbReference type="ARBA" id="ARBA00023015"/>
    </source>
</evidence>
<dbReference type="PANTHER" id="PTHR47660:SF3">
    <property type="entry name" value="FINGER DOMAIN PROTEIN, PUTATIVE (AFU_ORTHOLOGUE AFUA_4G03310)-RELATED"/>
    <property type="match status" value="1"/>
</dbReference>
<reference evidence="6 7" key="1">
    <citation type="submission" date="2019-06" db="EMBL/GenBank/DDBJ databases">
        <authorList>
            <person name="Broberg M."/>
        </authorList>
    </citation>
    <scope>NUCLEOTIDE SEQUENCE [LARGE SCALE GENOMIC DNA]</scope>
</reference>
<organism evidence="6 7">
    <name type="scientific">Bionectria ochroleuca</name>
    <name type="common">Gliocladium roseum</name>
    <dbReference type="NCBI Taxonomy" id="29856"/>
    <lineage>
        <taxon>Eukaryota</taxon>
        <taxon>Fungi</taxon>
        <taxon>Dikarya</taxon>
        <taxon>Ascomycota</taxon>
        <taxon>Pezizomycotina</taxon>
        <taxon>Sordariomycetes</taxon>
        <taxon>Hypocreomycetidae</taxon>
        <taxon>Hypocreales</taxon>
        <taxon>Bionectriaceae</taxon>
        <taxon>Clonostachys</taxon>
    </lineage>
</organism>
<gene>
    <name evidence="6" type="ORF">CLO192961_LOCUS287472</name>
</gene>
<protein>
    <recommendedName>
        <fullName evidence="8">Transcription factor domain-containing protein</fullName>
    </recommendedName>
</protein>
<name>A0ABY6UGY9_BIOOC</name>
<keyword evidence="3" id="KW-0805">Transcription regulation</keyword>
<dbReference type="Proteomes" id="UP000766486">
    <property type="component" value="Unassembled WGS sequence"/>
</dbReference>
<evidence type="ECO:0000256" key="2">
    <source>
        <dbReference type="ARBA" id="ARBA00022833"/>
    </source>
</evidence>
<evidence type="ECO:0000256" key="4">
    <source>
        <dbReference type="ARBA" id="ARBA00023163"/>
    </source>
</evidence>
<sequence>RLRNQARLGDSTSTASTGPAARHIMFFVIRVLQSWPRMMAGPVVARLPPIIHHLQVTEGLPLPLAQCSTLVKTWMACEDSGRALVHDLIKLEVKRLLQQHQSYAGTDLLAATQSLLILAIILLFGSNGTPAVSPSEGAQILVEMWDVKHRLANTGLFIKEEIDHVLPSWEDWAIVSAKRRTILALHHIEWVWSLLQGYPILTCFELAPLPAPTAGCLWSEIDEASWTRQYGDWLSQWKDGSYKMGELFSIKHGESLDARSEMWLAEVDEFGLLLMSEINAVSCVE</sequence>
<feature type="non-terminal residue" evidence="6">
    <location>
        <position position="1"/>
    </location>
</feature>
<evidence type="ECO:0008006" key="8">
    <source>
        <dbReference type="Google" id="ProtNLM"/>
    </source>
</evidence>
<keyword evidence="1" id="KW-0479">Metal-binding</keyword>
<dbReference type="PANTHER" id="PTHR47660">
    <property type="entry name" value="TRANSCRIPTION FACTOR WITH C2H2 AND ZN(2)-CYS(6) DNA BINDING DOMAIN (EUROFUNG)-RELATED-RELATED"/>
    <property type="match status" value="1"/>
</dbReference>
<keyword evidence="5" id="KW-0539">Nucleus</keyword>
<keyword evidence="4" id="KW-0804">Transcription</keyword>
<dbReference type="EMBL" id="CABFNS010000820">
    <property type="protein sequence ID" value="VUC30489.1"/>
    <property type="molecule type" value="Genomic_DNA"/>
</dbReference>
<keyword evidence="7" id="KW-1185">Reference proteome</keyword>
<evidence type="ECO:0000256" key="1">
    <source>
        <dbReference type="ARBA" id="ARBA00022723"/>
    </source>
</evidence>
<accession>A0ABY6UGY9</accession>